<feature type="domain" description="Polymerase/histidinol phosphatase N-terminal" evidence="1">
    <location>
        <begin position="5"/>
        <end position="91"/>
    </location>
</feature>
<dbReference type="Proteomes" id="UP000003244">
    <property type="component" value="Unassembled WGS sequence"/>
</dbReference>
<organism evidence="2 3">
    <name type="scientific">Peptostreptococcus stomatis DSM 17678</name>
    <dbReference type="NCBI Taxonomy" id="596315"/>
    <lineage>
        <taxon>Bacteria</taxon>
        <taxon>Bacillati</taxon>
        <taxon>Bacillota</taxon>
        <taxon>Clostridia</taxon>
        <taxon>Peptostreptococcales</taxon>
        <taxon>Peptostreptococcaceae</taxon>
        <taxon>Peptostreptococcus</taxon>
    </lineage>
</organism>
<dbReference type="Pfam" id="PF02811">
    <property type="entry name" value="PHP"/>
    <property type="match status" value="1"/>
</dbReference>
<name>E0E1D0_9FIRM</name>
<dbReference type="InterPro" id="IPR016195">
    <property type="entry name" value="Pol/histidinol_Pase-like"/>
</dbReference>
<evidence type="ECO:0000259" key="1">
    <source>
        <dbReference type="SMART" id="SM00481"/>
    </source>
</evidence>
<proteinExistence type="predicted"/>
<dbReference type="EMBL" id="ADGQ01000008">
    <property type="protein sequence ID" value="EFM65315.1"/>
    <property type="molecule type" value="Genomic_DNA"/>
</dbReference>
<protein>
    <submittedName>
        <fullName evidence="2">PHP domain protein</fullName>
        <ecNumber evidence="2">3.1.3.-</ecNumber>
    </submittedName>
</protein>
<dbReference type="GO" id="GO:0008270">
    <property type="term" value="F:zinc ion binding"/>
    <property type="evidence" value="ECO:0007669"/>
    <property type="project" value="TreeGrafter"/>
</dbReference>
<dbReference type="InterPro" id="IPR003141">
    <property type="entry name" value="Pol/His_phosphatase_N"/>
</dbReference>
<dbReference type="eggNOG" id="COG1387">
    <property type="taxonomic scope" value="Bacteria"/>
</dbReference>
<keyword evidence="2" id="KW-0378">Hydrolase</keyword>
<gene>
    <name evidence="2" type="ORF">HMPREF0634_0372</name>
</gene>
<dbReference type="PANTHER" id="PTHR36928">
    <property type="entry name" value="PHOSPHATASE YCDX-RELATED"/>
    <property type="match status" value="1"/>
</dbReference>
<dbReference type="SUPFAM" id="SSF89550">
    <property type="entry name" value="PHP domain-like"/>
    <property type="match status" value="1"/>
</dbReference>
<dbReference type="RefSeq" id="WP_007788233.1">
    <property type="nucleotide sequence ID" value="NZ_ADGQ01000008.1"/>
</dbReference>
<dbReference type="Gene3D" id="3.20.20.140">
    <property type="entry name" value="Metal-dependent hydrolases"/>
    <property type="match status" value="1"/>
</dbReference>
<evidence type="ECO:0000313" key="2">
    <source>
        <dbReference type="EMBL" id="EFM65315.1"/>
    </source>
</evidence>
<dbReference type="PANTHER" id="PTHR36928:SF1">
    <property type="entry name" value="PHOSPHATASE YCDX-RELATED"/>
    <property type="match status" value="1"/>
</dbReference>
<dbReference type="STRING" id="596315.HMPREF0634_0372"/>
<dbReference type="OrthoDB" id="9808747at2"/>
<dbReference type="InterPro" id="IPR004013">
    <property type="entry name" value="PHP_dom"/>
</dbReference>
<dbReference type="GO" id="GO:0042578">
    <property type="term" value="F:phosphoric ester hydrolase activity"/>
    <property type="evidence" value="ECO:0007669"/>
    <property type="project" value="TreeGrafter"/>
</dbReference>
<dbReference type="SMART" id="SM00481">
    <property type="entry name" value="POLIIIAc"/>
    <property type="match status" value="1"/>
</dbReference>
<keyword evidence="3" id="KW-1185">Reference proteome</keyword>
<dbReference type="GeneID" id="84799976"/>
<accession>E0E1D0</accession>
<dbReference type="InterPro" id="IPR050243">
    <property type="entry name" value="PHP_phosphatase"/>
</dbReference>
<dbReference type="GO" id="GO:0005829">
    <property type="term" value="C:cytosol"/>
    <property type="evidence" value="ECO:0007669"/>
    <property type="project" value="TreeGrafter"/>
</dbReference>
<reference evidence="2 3" key="1">
    <citation type="submission" date="2010-08" db="EMBL/GenBank/DDBJ databases">
        <authorList>
            <person name="Harkins D.M."/>
            <person name="Madupu R."/>
            <person name="Durkin A.S."/>
            <person name="Torralba M."/>
            <person name="Methe B."/>
            <person name="Sutton G.G."/>
            <person name="Nelson K.E."/>
        </authorList>
    </citation>
    <scope>NUCLEOTIDE SEQUENCE [LARGE SCALE GENOMIC DNA]</scope>
    <source>
        <strain evidence="2 3">DSM 17678</strain>
    </source>
</reference>
<dbReference type="AlphaFoldDB" id="E0E1D0"/>
<dbReference type="EC" id="3.1.3.-" evidence="2"/>
<sequence length="245" mass="27777">MKILADYHTHTILSCGNNEKRRHAKGTIEENVLAAIDKGLEVIGISEHGFNHNFYGLSRKNAKKEREEIDRLNKKYPQIKILMGMECNILDDTGRIDMPDDMVQYFDYILAGYHYGSRPTSFRSILHHIDNLLFSGKLFSKKYNTRALVKAMHKYDIKYITHPGDKGVIDIVEVAQAAVKTNTGLEINGHHDRLSASMIKAISHMDIDFYIGSDAHKPENVANFEMAYKIVEESGLDPGRIVNLG</sequence>
<evidence type="ECO:0000313" key="3">
    <source>
        <dbReference type="Proteomes" id="UP000003244"/>
    </source>
</evidence>
<comment type="caution">
    <text evidence="2">The sequence shown here is derived from an EMBL/GenBank/DDBJ whole genome shotgun (WGS) entry which is preliminary data.</text>
</comment>